<dbReference type="EMBL" id="PEUH01000031">
    <property type="protein sequence ID" value="PIV31782.1"/>
    <property type="molecule type" value="Genomic_DNA"/>
</dbReference>
<keyword evidence="4 6" id="KW-0699">rRNA-binding</keyword>
<evidence type="ECO:0000256" key="5">
    <source>
        <dbReference type="RuleBase" id="RU003869"/>
    </source>
</evidence>
<keyword evidence="3 4" id="KW-0687">Ribonucleoprotein</keyword>
<evidence type="ECO:0000256" key="1">
    <source>
        <dbReference type="ARBA" id="ARBA00009356"/>
    </source>
</evidence>
<dbReference type="PIRSF" id="PIRSF002162">
    <property type="entry name" value="Ribosomal_L6"/>
    <property type="match status" value="1"/>
</dbReference>
<name>A0A2M7CQ40_9BACT</name>
<feature type="domain" description="Large ribosomal subunit protein uL6 alpha-beta" evidence="7">
    <location>
        <begin position="96"/>
        <end position="168"/>
    </location>
</feature>
<dbReference type="Pfam" id="PF00347">
    <property type="entry name" value="Ribosomal_L6"/>
    <property type="match status" value="2"/>
</dbReference>
<dbReference type="PANTHER" id="PTHR11655:SF14">
    <property type="entry name" value="LARGE RIBOSOMAL SUBUNIT PROTEIN UL6M"/>
    <property type="match status" value="1"/>
</dbReference>
<dbReference type="InterPro" id="IPR019906">
    <property type="entry name" value="Ribosomal_uL6_bac-type"/>
</dbReference>
<dbReference type="PANTHER" id="PTHR11655">
    <property type="entry name" value="60S/50S RIBOSOMAL PROTEIN L6/L9"/>
    <property type="match status" value="1"/>
</dbReference>
<dbReference type="GO" id="GO:0003735">
    <property type="term" value="F:structural constituent of ribosome"/>
    <property type="evidence" value="ECO:0007669"/>
    <property type="project" value="UniProtKB-UniRule"/>
</dbReference>
<keyword evidence="2 4" id="KW-0689">Ribosomal protein</keyword>
<comment type="function">
    <text evidence="4 6">This protein binds to the 23S rRNA, and is important in its secondary structure. It is located near the subunit interface in the base of the L7/L12 stalk, and near the tRNA binding site of the peptidyltransferase center.</text>
</comment>
<dbReference type="GO" id="GO:0002181">
    <property type="term" value="P:cytoplasmic translation"/>
    <property type="evidence" value="ECO:0007669"/>
    <property type="project" value="TreeGrafter"/>
</dbReference>
<evidence type="ECO:0000313" key="8">
    <source>
        <dbReference type="EMBL" id="PIV31782.1"/>
    </source>
</evidence>
<comment type="similarity">
    <text evidence="1 4 5">Belongs to the universal ribosomal protein uL6 family.</text>
</comment>
<accession>A0A2M7CQ40</accession>
<dbReference type="Gene3D" id="3.90.930.12">
    <property type="entry name" value="Ribosomal protein L6, alpha-beta domain"/>
    <property type="match status" value="2"/>
</dbReference>
<evidence type="ECO:0000313" key="9">
    <source>
        <dbReference type="Proteomes" id="UP000230595"/>
    </source>
</evidence>
<dbReference type="PROSITE" id="PS00525">
    <property type="entry name" value="RIBOSOMAL_L6_1"/>
    <property type="match status" value="1"/>
</dbReference>
<dbReference type="InterPro" id="IPR036789">
    <property type="entry name" value="Ribosomal_uL6-like_a/b-dom_sf"/>
</dbReference>
<dbReference type="GO" id="GO:0019843">
    <property type="term" value="F:rRNA binding"/>
    <property type="evidence" value="ECO:0007669"/>
    <property type="project" value="UniProtKB-UniRule"/>
</dbReference>
<dbReference type="HAMAP" id="MF_01365_B">
    <property type="entry name" value="Ribosomal_uL6_B"/>
    <property type="match status" value="1"/>
</dbReference>
<protein>
    <recommendedName>
        <fullName evidence="4">Large ribosomal subunit protein uL6</fullName>
    </recommendedName>
</protein>
<evidence type="ECO:0000259" key="7">
    <source>
        <dbReference type="Pfam" id="PF00347"/>
    </source>
</evidence>
<comment type="caution">
    <text evidence="8">The sequence shown here is derived from an EMBL/GenBank/DDBJ whole genome shotgun (WGS) entry which is preliminary data.</text>
</comment>
<gene>
    <name evidence="4 8" type="primary">rplF</name>
    <name evidence="8" type="ORF">COS33_01430</name>
</gene>
<evidence type="ECO:0000256" key="6">
    <source>
        <dbReference type="RuleBase" id="RU003870"/>
    </source>
</evidence>
<organism evidence="8 9">
    <name type="scientific">Candidatus Wolfebacteria bacterium CG02_land_8_20_14_3_00_37_12</name>
    <dbReference type="NCBI Taxonomy" id="1975066"/>
    <lineage>
        <taxon>Bacteria</taxon>
        <taxon>Candidatus Wolfeibacteriota</taxon>
    </lineage>
</organism>
<reference evidence="9" key="1">
    <citation type="submission" date="2017-09" db="EMBL/GenBank/DDBJ databases">
        <title>Depth-based differentiation of microbial function through sediment-hosted aquifers and enrichment of novel symbionts in the deep terrestrial subsurface.</title>
        <authorList>
            <person name="Probst A.J."/>
            <person name="Ladd B."/>
            <person name="Jarett J.K."/>
            <person name="Geller-Mcgrath D.E."/>
            <person name="Sieber C.M.K."/>
            <person name="Emerson J.B."/>
            <person name="Anantharaman K."/>
            <person name="Thomas B.C."/>
            <person name="Malmstrom R."/>
            <person name="Stieglmeier M."/>
            <person name="Klingl A."/>
            <person name="Woyke T."/>
            <person name="Ryan C.M."/>
            <person name="Banfield J.F."/>
        </authorList>
    </citation>
    <scope>NUCLEOTIDE SEQUENCE [LARGE SCALE GENOMIC DNA]</scope>
</reference>
<dbReference type="InterPro" id="IPR020040">
    <property type="entry name" value="Ribosomal_uL6_a/b-dom"/>
</dbReference>
<dbReference type="SUPFAM" id="SSF56053">
    <property type="entry name" value="Ribosomal protein L6"/>
    <property type="match status" value="2"/>
</dbReference>
<feature type="domain" description="Large ribosomal subunit protein uL6 alpha-beta" evidence="7">
    <location>
        <begin position="11"/>
        <end position="87"/>
    </location>
</feature>
<dbReference type="NCBIfam" id="TIGR03654">
    <property type="entry name" value="L6_bact"/>
    <property type="match status" value="1"/>
</dbReference>
<dbReference type="PRINTS" id="PR00059">
    <property type="entry name" value="RIBOSOMALL6"/>
</dbReference>
<dbReference type="AlphaFoldDB" id="A0A2M7CQ40"/>
<keyword evidence="4 6" id="KW-0694">RNA-binding</keyword>
<dbReference type="GO" id="GO:0022625">
    <property type="term" value="C:cytosolic large ribosomal subunit"/>
    <property type="evidence" value="ECO:0007669"/>
    <property type="project" value="UniProtKB-UniRule"/>
</dbReference>
<evidence type="ECO:0000256" key="2">
    <source>
        <dbReference type="ARBA" id="ARBA00022980"/>
    </source>
</evidence>
<dbReference type="FunFam" id="3.90.930.12:FF:000001">
    <property type="entry name" value="50S ribosomal protein L6"/>
    <property type="match status" value="1"/>
</dbReference>
<evidence type="ECO:0000256" key="3">
    <source>
        <dbReference type="ARBA" id="ARBA00023274"/>
    </source>
</evidence>
<dbReference type="InterPro" id="IPR002358">
    <property type="entry name" value="Ribosomal_uL6_CS"/>
</dbReference>
<evidence type="ECO:0000256" key="4">
    <source>
        <dbReference type="HAMAP-Rule" id="MF_01365"/>
    </source>
</evidence>
<comment type="subunit">
    <text evidence="4">Part of the 50S ribosomal subunit.</text>
</comment>
<dbReference type="Proteomes" id="UP000230595">
    <property type="component" value="Unassembled WGS sequence"/>
</dbReference>
<dbReference type="InterPro" id="IPR000702">
    <property type="entry name" value="Ribosomal_uL6-like"/>
</dbReference>
<proteinExistence type="inferred from homology"/>
<sequence>MSKIGKRPIIIPEDVDVKINGDVFNFKGKNGEFSLRIMPGVKVDIQSPSVGGKKIMVSLLEESQQSKANWGTMRALMNNAIIGVKEGFGKILEIEGVGYRASMEGNNLLLNLGFSHPVKVTPREGIKIAVEKNTIKISGIDKFLVGQMAAEIRALKKPEPYKGKGIKYQGEIIRRKEGKKAAGATK</sequence>